<dbReference type="AlphaFoldDB" id="A0AAD3TTS1"/>
<evidence type="ECO:0000313" key="5">
    <source>
        <dbReference type="Proteomes" id="UP001222932"/>
    </source>
</evidence>
<dbReference type="Gene3D" id="3.90.1150.10">
    <property type="entry name" value="Aspartate Aminotransferase, domain 1"/>
    <property type="match status" value="1"/>
</dbReference>
<evidence type="ECO:0000256" key="1">
    <source>
        <dbReference type="ARBA" id="ARBA00008954"/>
    </source>
</evidence>
<dbReference type="NCBIfam" id="NF004800">
    <property type="entry name" value="PRK06149.1"/>
    <property type="match status" value="1"/>
</dbReference>
<dbReference type="InterPro" id="IPR049704">
    <property type="entry name" value="Aminotrans_3_PPA_site"/>
</dbReference>
<dbReference type="PANTHER" id="PTHR45688:SF13">
    <property type="entry name" value="ALANINE--GLYOXYLATE AMINOTRANSFERASE 2-LIKE"/>
    <property type="match status" value="1"/>
</dbReference>
<feature type="domain" description="Aminoglycoside phosphotransferase" evidence="3">
    <location>
        <begin position="35"/>
        <end position="260"/>
    </location>
</feature>
<dbReference type="Gene3D" id="3.30.200.20">
    <property type="entry name" value="Phosphorylase Kinase, domain 1"/>
    <property type="match status" value="1"/>
</dbReference>
<comment type="similarity">
    <text evidence="1">Belongs to the class-III pyridoxal-phosphate-dependent aminotransferase family.</text>
</comment>
<reference evidence="4" key="2">
    <citation type="submission" date="2023-06" db="EMBL/GenBank/DDBJ databases">
        <authorList>
            <person name="Kobayashi Y."/>
            <person name="Kayamori A."/>
            <person name="Aoki K."/>
            <person name="Shiwa Y."/>
            <person name="Fujita N."/>
            <person name="Sugita T."/>
            <person name="Iwasaki W."/>
            <person name="Tanaka N."/>
            <person name="Takashima M."/>
        </authorList>
    </citation>
    <scope>NUCLEOTIDE SEQUENCE</scope>
    <source>
        <strain evidence="4">HIS016</strain>
    </source>
</reference>
<name>A0AAD3TTS1_9TREE</name>
<accession>A0AAD3TTS1</accession>
<dbReference type="PROSITE" id="PS00600">
    <property type="entry name" value="AA_TRANSFER_CLASS_3"/>
    <property type="match status" value="1"/>
</dbReference>
<keyword evidence="5" id="KW-1185">Reference proteome</keyword>
<dbReference type="EMBL" id="BTCM01000003">
    <property type="protein sequence ID" value="GMK56434.1"/>
    <property type="molecule type" value="Genomic_DNA"/>
</dbReference>
<dbReference type="GO" id="GO:0005739">
    <property type="term" value="C:mitochondrion"/>
    <property type="evidence" value="ECO:0007669"/>
    <property type="project" value="TreeGrafter"/>
</dbReference>
<gene>
    <name evidence="4" type="ORF">CspeluHIS016_0302740</name>
</gene>
<dbReference type="Gene3D" id="3.90.1200.10">
    <property type="match status" value="1"/>
</dbReference>
<evidence type="ECO:0000259" key="3">
    <source>
        <dbReference type="Pfam" id="PF01636"/>
    </source>
</evidence>
<dbReference type="InterPro" id="IPR015424">
    <property type="entry name" value="PyrdxlP-dep_Trfase"/>
</dbReference>
<dbReference type="SUPFAM" id="SSF56112">
    <property type="entry name" value="Protein kinase-like (PK-like)"/>
    <property type="match status" value="1"/>
</dbReference>
<proteinExistence type="inferred from homology"/>
<dbReference type="SUPFAM" id="SSF53383">
    <property type="entry name" value="PLP-dependent transferases"/>
    <property type="match status" value="1"/>
</dbReference>
<dbReference type="PANTHER" id="PTHR45688">
    <property type="match status" value="1"/>
</dbReference>
<evidence type="ECO:0000313" key="4">
    <source>
        <dbReference type="EMBL" id="GMK56434.1"/>
    </source>
</evidence>
<protein>
    <recommendedName>
        <fullName evidence="3">Aminoglycoside phosphotransferase domain-containing protein</fullName>
    </recommendedName>
</protein>
<reference evidence="4" key="1">
    <citation type="journal article" date="2023" name="BMC Genomics">
        <title>Chromosome-level genome assemblies of Cutaneotrichosporon spp. (Trichosporonales, Basidiomycota) reveal imbalanced evolution between nucleotide sequences and chromosome synteny.</title>
        <authorList>
            <person name="Kobayashi Y."/>
            <person name="Kayamori A."/>
            <person name="Aoki K."/>
            <person name="Shiwa Y."/>
            <person name="Matsutani M."/>
            <person name="Fujita N."/>
            <person name="Sugita T."/>
            <person name="Iwasaki W."/>
            <person name="Tanaka N."/>
            <person name="Takashima M."/>
        </authorList>
    </citation>
    <scope>NUCLEOTIDE SEQUENCE</scope>
    <source>
        <strain evidence="4">HIS016</strain>
    </source>
</reference>
<dbReference type="InterPro" id="IPR015422">
    <property type="entry name" value="PyrdxlP-dep_Trfase_small"/>
</dbReference>
<dbReference type="InterPro" id="IPR015421">
    <property type="entry name" value="PyrdxlP-dep_Trfase_major"/>
</dbReference>
<comment type="caution">
    <text evidence="4">The sequence shown here is derived from an EMBL/GenBank/DDBJ whole genome shotgun (WGS) entry which is preliminary data.</text>
</comment>
<organism evidence="4 5">
    <name type="scientific">Cutaneotrichosporon spelunceum</name>
    <dbReference type="NCBI Taxonomy" id="1672016"/>
    <lineage>
        <taxon>Eukaryota</taxon>
        <taxon>Fungi</taxon>
        <taxon>Dikarya</taxon>
        <taxon>Basidiomycota</taxon>
        <taxon>Agaricomycotina</taxon>
        <taxon>Tremellomycetes</taxon>
        <taxon>Trichosporonales</taxon>
        <taxon>Trichosporonaceae</taxon>
        <taxon>Cutaneotrichosporon</taxon>
    </lineage>
</organism>
<dbReference type="Gene3D" id="3.40.640.10">
    <property type="entry name" value="Type I PLP-dependent aspartate aminotransferase-like (Major domain)"/>
    <property type="match status" value="1"/>
</dbReference>
<dbReference type="GO" id="GO:0008483">
    <property type="term" value="F:transaminase activity"/>
    <property type="evidence" value="ECO:0007669"/>
    <property type="project" value="InterPro"/>
</dbReference>
<sequence>MFDPHAEQALVRPSATAEDALAIARSAYSLDGTATELGSNQDRNYLLTTPGARFLLKFDNDAFSTAELEAQNEVLLHLSAAGISVPTPIRDTAGAWISSATLDGRTLRARLLTFVEGESLVSDGHLFPSIISRLGALAGSVSAALAPMLVLERDLQWDMRNAMAVIEAYAGSIADASRREAVLVKSREAWPLVMAHALPVQLIHGDITDDNVVGPRDALGRVCPETVIDWGDLSGGWRVAELAVTLSCIMHHNRGHALDAMPAVAAFDAQVPLSDAELAALWPLVVLRGAVVVASGAHQLSLEPDNTYVAQRVEHEWHIFDTAAQLPFRLAHAAVRAATGRPGDAAPKPKAAVLEGVEAEYVHLDSTSPHLHRGVFLADDAEERVTAGAVAAGKAPVFAYGEPRLTRTATPGPTAPATTPLFLGVRVPPGTQLYAPFSGHLKASESGVSFLGSFGRIIFTGIEGASGAIPAGKPLGVGDGEVTIQWLRPGTVSAPLFADTPSVPAWRRLTYDPAPLLSLPPATWVPDAASERARRDDVTPSAAERYYECAPQIERGFREVLYDTAARGYVDMVNNVAGVGHGHPRLADAVAAQLLTLNTNNRFLYASLAEYVDRLRTFAPHPSLSAVLLVNSGSEAIELALKLAHAHTGRRDVVALREGYHGWTEGADAVSTSAFDNPSALYSRPAHVHVADAVNTYRDPRSGDAAAVEDLLTALDAKGTPVGAFIAEPVFGNGGGIVYPAGYLTAVYAAVRARGGLCIADEVQVGLGRLGHFAWGVDQAGVVPDILAVAKALGNAYPLGAVFTTPEIAGSLAREGMFFSSAGGATASAVAGLAVLDIMRDEGLQANAASVGDFLVGRLGELMNRHRIIGCVHGMGLYQGVELVRDRESREPATSETAWVCERMLGYGVIVQPTSERQNVLKIKPPLTITREHADVFVDALDAVLGELEERMGGRSRA</sequence>
<dbReference type="Proteomes" id="UP001222932">
    <property type="component" value="Unassembled WGS sequence"/>
</dbReference>
<dbReference type="Pfam" id="PF01636">
    <property type="entry name" value="APH"/>
    <property type="match status" value="1"/>
</dbReference>
<keyword evidence="2" id="KW-0663">Pyridoxal phosphate</keyword>
<dbReference type="InterPro" id="IPR005814">
    <property type="entry name" value="Aminotrans_3"/>
</dbReference>
<dbReference type="InterPro" id="IPR011009">
    <property type="entry name" value="Kinase-like_dom_sf"/>
</dbReference>
<dbReference type="GO" id="GO:0030170">
    <property type="term" value="F:pyridoxal phosphate binding"/>
    <property type="evidence" value="ECO:0007669"/>
    <property type="project" value="InterPro"/>
</dbReference>
<evidence type="ECO:0000256" key="2">
    <source>
        <dbReference type="ARBA" id="ARBA00022898"/>
    </source>
</evidence>
<dbReference type="CDD" id="cd00610">
    <property type="entry name" value="OAT_like"/>
    <property type="match status" value="1"/>
</dbReference>
<dbReference type="Pfam" id="PF00202">
    <property type="entry name" value="Aminotran_3"/>
    <property type="match status" value="1"/>
</dbReference>
<dbReference type="InterPro" id="IPR002575">
    <property type="entry name" value="Aminoglycoside_PTrfase"/>
</dbReference>